<evidence type="ECO:0000256" key="7">
    <source>
        <dbReference type="ARBA" id="ARBA00022618"/>
    </source>
</evidence>
<gene>
    <name evidence="18" type="ORF">MNBD_IGNAVI01-2539</name>
</gene>
<dbReference type="InterPro" id="IPR016167">
    <property type="entry name" value="FAD-bd_PCMH_sub1"/>
</dbReference>
<keyword evidence="13 18" id="KW-0560">Oxidoreductase</keyword>
<evidence type="ECO:0000256" key="5">
    <source>
        <dbReference type="ARBA" id="ARBA00012518"/>
    </source>
</evidence>
<keyword evidence="10" id="KW-0521">NADP</keyword>
<evidence type="ECO:0000256" key="4">
    <source>
        <dbReference type="ARBA" id="ARBA00004752"/>
    </source>
</evidence>
<comment type="catalytic activity">
    <reaction evidence="16">
        <text>UDP-N-acetyl-alpha-D-muramate + NADP(+) = UDP-N-acetyl-3-O-(1-carboxyvinyl)-alpha-D-glucosamine + NADPH + H(+)</text>
        <dbReference type="Rhea" id="RHEA:12248"/>
        <dbReference type="ChEBI" id="CHEBI:15378"/>
        <dbReference type="ChEBI" id="CHEBI:57783"/>
        <dbReference type="ChEBI" id="CHEBI:58349"/>
        <dbReference type="ChEBI" id="CHEBI:68483"/>
        <dbReference type="ChEBI" id="CHEBI:70757"/>
        <dbReference type="EC" id="1.3.1.98"/>
    </reaction>
</comment>
<evidence type="ECO:0000256" key="9">
    <source>
        <dbReference type="ARBA" id="ARBA00022827"/>
    </source>
</evidence>
<evidence type="ECO:0000256" key="15">
    <source>
        <dbReference type="ARBA" id="ARBA00023316"/>
    </source>
</evidence>
<comment type="pathway">
    <text evidence="4">Cell wall biogenesis; peptidoglycan biosynthesis.</text>
</comment>
<organism evidence="18">
    <name type="scientific">hydrothermal vent metagenome</name>
    <dbReference type="NCBI Taxonomy" id="652676"/>
    <lineage>
        <taxon>unclassified sequences</taxon>
        <taxon>metagenomes</taxon>
        <taxon>ecological metagenomes</taxon>
    </lineage>
</organism>
<keyword evidence="11" id="KW-0133">Cell shape</keyword>
<dbReference type="EMBL" id="UOGD01000218">
    <property type="protein sequence ID" value="VAX22195.1"/>
    <property type="molecule type" value="Genomic_DNA"/>
</dbReference>
<dbReference type="InterPro" id="IPR036318">
    <property type="entry name" value="FAD-bd_PCMH-like_sf"/>
</dbReference>
<dbReference type="GO" id="GO:0008360">
    <property type="term" value="P:regulation of cell shape"/>
    <property type="evidence" value="ECO:0007669"/>
    <property type="project" value="UniProtKB-KW"/>
</dbReference>
<evidence type="ECO:0000256" key="13">
    <source>
        <dbReference type="ARBA" id="ARBA00023002"/>
    </source>
</evidence>
<evidence type="ECO:0000256" key="10">
    <source>
        <dbReference type="ARBA" id="ARBA00022857"/>
    </source>
</evidence>
<keyword evidence="12" id="KW-0573">Peptidoglycan synthesis</keyword>
<evidence type="ECO:0000256" key="8">
    <source>
        <dbReference type="ARBA" id="ARBA00022630"/>
    </source>
</evidence>
<dbReference type="EC" id="1.3.1.98" evidence="5"/>
<dbReference type="PANTHER" id="PTHR21071">
    <property type="entry name" value="UDP-N-ACETYLENOLPYRUVOYLGLUCOSAMINE REDUCTASE"/>
    <property type="match status" value="1"/>
</dbReference>
<keyword evidence="15" id="KW-0961">Cell wall biogenesis/degradation</keyword>
<dbReference type="GO" id="GO:0051301">
    <property type="term" value="P:cell division"/>
    <property type="evidence" value="ECO:0007669"/>
    <property type="project" value="UniProtKB-KW"/>
</dbReference>
<keyword evidence="14" id="KW-0131">Cell cycle</keyword>
<evidence type="ECO:0000259" key="17">
    <source>
        <dbReference type="PROSITE" id="PS51387"/>
    </source>
</evidence>
<evidence type="ECO:0000256" key="11">
    <source>
        <dbReference type="ARBA" id="ARBA00022960"/>
    </source>
</evidence>
<comment type="function">
    <text evidence="2">Cell wall formation.</text>
</comment>
<evidence type="ECO:0000313" key="18">
    <source>
        <dbReference type="EMBL" id="VAX22195.1"/>
    </source>
</evidence>
<dbReference type="InterPro" id="IPR003170">
    <property type="entry name" value="MurB"/>
</dbReference>
<accession>A0A3B1CT06</accession>
<keyword evidence="9" id="KW-0274">FAD</keyword>
<dbReference type="PANTHER" id="PTHR21071:SF4">
    <property type="entry name" value="UDP-N-ACETYLENOLPYRUVOYLGLUCOSAMINE REDUCTASE"/>
    <property type="match status" value="1"/>
</dbReference>
<name>A0A3B1CT06_9ZZZZ</name>
<protein>
    <recommendedName>
        <fullName evidence="5">UDP-N-acetylmuramate dehydrogenase</fullName>
        <ecNumber evidence="5">1.3.1.98</ecNumber>
    </recommendedName>
</protein>
<dbReference type="GO" id="GO:0009252">
    <property type="term" value="P:peptidoglycan biosynthetic process"/>
    <property type="evidence" value="ECO:0007669"/>
    <property type="project" value="UniProtKB-UniPathway"/>
</dbReference>
<dbReference type="Gene3D" id="3.90.78.10">
    <property type="entry name" value="UDP-N-acetylenolpyruvoylglucosamine reductase, C-terminal domain"/>
    <property type="match status" value="1"/>
</dbReference>
<dbReference type="InterPro" id="IPR011601">
    <property type="entry name" value="MurB_C"/>
</dbReference>
<evidence type="ECO:0000256" key="14">
    <source>
        <dbReference type="ARBA" id="ARBA00023306"/>
    </source>
</evidence>
<evidence type="ECO:0000256" key="6">
    <source>
        <dbReference type="ARBA" id="ARBA00022490"/>
    </source>
</evidence>
<dbReference type="SUPFAM" id="SSF56194">
    <property type="entry name" value="Uridine diphospho-N-Acetylenolpyruvylglucosamine reductase, MurB, C-terminal domain"/>
    <property type="match status" value="1"/>
</dbReference>
<dbReference type="InterPro" id="IPR006094">
    <property type="entry name" value="Oxid_FAD_bind_N"/>
</dbReference>
<evidence type="ECO:0000256" key="12">
    <source>
        <dbReference type="ARBA" id="ARBA00022984"/>
    </source>
</evidence>
<dbReference type="Gene3D" id="3.30.43.10">
    <property type="entry name" value="Uridine Diphospho-n-acetylenolpyruvylglucosamine Reductase, domain 2"/>
    <property type="match status" value="1"/>
</dbReference>
<dbReference type="PROSITE" id="PS51387">
    <property type="entry name" value="FAD_PCMH"/>
    <property type="match status" value="1"/>
</dbReference>
<feature type="domain" description="FAD-binding PCMH-type" evidence="17">
    <location>
        <begin position="15"/>
        <end position="188"/>
    </location>
</feature>
<dbReference type="Gene3D" id="3.30.465.10">
    <property type="match status" value="1"/>
</dbReference>
<sequence>MTIQKNISLKEYNTFHVEASAKYFCEVNDLIELESLFVDDRFRDEKKLILGGGSNILFTKDFNGIVIKNNIGGIEVISEDQESILIKVGAGNDWDEFVEYTVSSGFNGLENLSLIPGTVGASPIQNIGAYGVEVKDVIETVNGFDLEDFKEKTFTNSECRFDYRDSIFKSELKNKFMVTSVVFNLSKDGKVKSNYEAIKNYISEKNIREITPSEIRKAVIEIRKSKLPDPQEIGNAGSFFRNPVITKEKFESVKSKYPDLRGYKVNDNSIKISAGWLIEKCGLKGKRSKDVEIYDKQALVIVNYGSASGIEIKNIAEEIRDIVLDEFNISLQFEVNIL</sequence>
<dbReference type="GO" id="GO:0071949">
    <property type="term" value="F:FAD binding"/>
    <property type="evidence" value="ECO:0007669"/>
    <property type="project" value="InterPro"/>
</dbReference>
<reference evidence="18" key="1">
    <citation type="submission" date="2018-06" db="EMBL/GenBank/DDBJ databases">
        <authorList>
            <person name="Zhirakovskaya E."/>
        </authorList>
    </citation>
    <scope>NUCLEOTIDE SEQUENCE</scope>
</reference>
<dbReference type="Pfam" id="PF02873">
    <property type="entry name" value="MurB_C"/>
    <property type="match status" value="1"/>
</dbReference>
<keyword evidence="8" id="KW-0285">Flavoprotein</keyword>
<comment type="cofactor">
    <cofactor evidence="1">
        <name>FAD</name>
        <dbReference type="ChEBI" id="CHEBI:57692"/>
    </cofactor>
</comment>
<dbReference type="GO" id="GO:0005829">
    <property type="term" value="C:cytosol"/>
    <property type="evidence" value="ECO:0007669"/>
    <property type="project" value="TreeGrafter"/>
</dbReference>
<evidence type="ECO:0000256" key="2">
    <source>
        <dbReference type="ARBA" id="ARBA00003921"/>
    </source>
</evidence>
<dbReference type="NCBIfam" id="NF000755">
    <property type="entry name" value="PRK00046.1"/>
    <property type="match status" value="1"/>
</dbReference>
<dbReference type="InterPro" id="IPR036635">
    <property type="entry name" value="MurB_C_sf"/>
</dbReference>
<evidence type="ECO:0000256" key="3">
    <source>
        <dbReference type="ARBA" id="ARBA00004496"/>
    </source>
</evidence>
<dbReference type="NCBIfam" id="TIGR00179">
    <property type="entry name" value="murB"/>
    <property type="match status" value="1"/>
</dbReference>
<evidence type="ECO:0000256" key="1">
    <source>
        <dbReference type="ARBA" id="ARBA00001974"/>
    </source>
</evidence>
<dbReference type="GO" id="GO:0071555">
    <property type="term" value="P:cell wall organization"/>
    <property type="evidence" value="ECO:0007669"/>
    <property type="project" value="UniProtKB-KW"/>
</dbReference>
<keyword evidence="6" id="KW-0963">Cytoplasm</keyword>
<dbReference type="GO" id="GO:0008762">
    <property type="term" value="F:UDP-N-acetylmuramate dehydrogenase activity"/>
    <property type="evidence" value="ECO:0007669"/>
    <property type="project" value="UniProtKB-EC"/>
</dbReference>
<dbReference type="HAMAP" id="MF_00037">
    <property type="entry name" value="MurB"/>
    <property type="match status" value="1"/>
</dbReference>
<proteinExistence type="inferred from homology"/>
<dbReference type="InterPro" id="IPR016169">
    <property type="entry name" value="FAD-bd_PCMH_sub2"/>
</dbReference>
<evidence type="ECO:0000256" key="16">
    <source>
        <dbReference type="ARBA" id="ARBA00048914"/>
    </source>
</evidence>
<dbReference type="InterPro" id="IPR016166">
    <property type="entry name" value="FAD-bd_PCMH"/>
</dbReference>
<dbReference type="UniPathway" id="UPA00219"/>
<comment type="subcellular location">
    <subcellularLocation>
        <location evidence="3">Cytoplasm</location>
    </subcellularLocation>
</comment>
<dbReference type="SUPFAM" id="SSF56176">
    <property type="entry name" value="FAD-binding/transporter-associated domain-like"/>
    <property type="match status" value="1"/>
</dbReference>
<dbReference type="AlphaFoldDB" id="A0A3B1CT06"/>
<dbReference type="Pfam" id="PF01565">
    <property type="entry name" value="FAD_binding_4"/>
    <property type="match status" value="1"/>
</dbReference>
<keyword evidence="7" id="KW-0132">Cell division</keyword>